<dbReference type="InterPro" id="IPR046867">
    <property type="entry name" value="AldOxase/xan_DH_MoCoBD2"/>
</dbReference>
<sequence length="571" mass="61093">MRKTAGPRAGEVIHTPSARRLKYGELAAEAAMIPPPAKVVLKNTDEFKLIGTPVRRLDVSGKVNGSALYGIDARPPGLKIATLAQSPVFGGRLKKVDDSAAMAIKGVRQIVRLDDAVAVVADHMGAAKKGLAALKIEWEDGRHAGLSTQDIARELEDATLKAGPIAQDIGDAAKALAGAATRVQASYHLPFLAHATMEPMNCTVHFRGDECEIWVGTQAIARVQAMAAKATGLPPDKVTVHNHLIGGGFGRRLEADGAVRAVEIAKQVDGPVKVVWTREEDIQHDMYRPYWVDRIEAGLDESGRPVAWTNRFAGSSVIARWLPPAFRNGLDPDTTEGAIDLVYSLPNFHVEYVRVEPPGIPTAFWRSVGPSHNVFVTESFIDELAAAAKQDAVAYRRALLDHNPRAKAVLELAAEKAGWGTPLPQGRGLGVALQNVFGSHLAQVAEVEVAKDGSVRVHRVVCAMDCGIVVNPDTVQAQIQSGVMFGVTAALYGEITLKGGRVEQANFDTYQMLRIDQAPSIEVYLVKSAEPPGGMGEAGTSGIVPAVANAIFAATGRRLRKMPIDFNALKT</sequence>
<dbReference type="InterPro" id="IPR036856">
    <property type="entry name" value="Ald_Oxase/Xan_DH_a/b_sf"/>
</dbReference>
<keyword evidence="3" id="KW-1185">Reference proteome</keyword>
<feature type="domain" description="Aldehyde oxidase/xanthine dehydrogenase a/b hammerhead" evidence="1">
    <location>
        <begin position="64"/>
        <end position="142"/>
    </location>
</feature>
<organism evidence="2 3">
    <name type="scientific">Bradyrhizobium yuanmingense</name>
    <dbReference type="NCBI Taxonomy" id="108015"/>
    <lineage>
        <taxon>Bacteria</taxon>
        <taxon>Pseudomonadati</taxon>
        <taxon>Pseudomonadota</taxon>
        <taxon>Alphaproteobacteria</taxon>
        <taxon>Hyphomicrobiales</taxon>
        <taxon>Nitrobacteraceae</taxon>
        <taxon>Bradyrhizobium</taxon>
    </lineage>
</organism>
<proteinExistence type="predicted"/>
<dbReference type="InterPro" id="IPR037165">
    <property type="entry name" value="AldOxase/xan_DH_Mopterin-bd_sf"/>
</dbReference>
<keyword evidence="2" id="KW-0560">Oxidoreductase</keyword>
<dbReference type="Gene3D" id="3.30.365.10">
    <property type="entry name" value="Aldehyde oxidase/xanthine dehydrogenase, molybdopterin binding domain"/>
    <property type="match status" value="3"/>
</dbReference>
<protein>
    <submittedName>
        <fullName evidence="2">Isoquinoline 1-oxidoreductase beta subunit</fullName>
        <ecNumber evidence="2">1.3.99.16</ecNumber>
    </submittedName>
</protein>
<evidence type="ECO:0000259" key="1">
    <source>
        <dbReference type="SMART" id="SM01008"/>
    </source>
</evidence>
<dbReference type="EC" id="1.3.99.16" evidence="2"/>
<dbReference type="InterPro" id="IPR000674">
    <property type="entry name" value="Ald_Oxase/Xan_DH_a/b"/>
</dbReference>
<evidence type="ECO:0000313" key="2">
    <source>
        <dbReference type="EMBL" id="MEY9470089.1"/>
    </source>
</evidence>
<evidence type="ECO:0000313" key="3">
    <source>
        <dbReference type="Proteomes" id="UP001565474"/>
    </source>
</evidence>
<comment type="caution">
    <text evidence="2">The sequence shown here is derived from an EMBL/GenBank/DDBJ whole genome shotgun (WGS) entry which is preliminary data.</text>
</comment>
<dbReference type="PANTHER" id="PTHR47495">
    <property type="entry name" value="ALDEHYDE DEHYDROGENASE"/>
    <property type="match status" value="1"/>
</dbReference>
<name>A0ABV4GDU0_9BRAD</name>
<dbReference type="GO" id="GO:0047121">
    <property type="term" value="F:isoquinoline 1-oxidoreductase activity"/>
    <property type="evidence" value="ECO:0007669"/>
    <property type="project" value="UniProtKB-EC"/>
</dbReference>
<accession>A0ABV4GDU0</accession>
<gene>
    <name evidence="2" type="ORF">ABH992_002488</name>
</gene>
<dbReference type="PANTHER" id="PTHR47495:SF2">
    <property type="entry name" value="ALDEHYDE DEHYDROGENASE"/>
    <property type="match status" value="1"/>
</dbReference>
<dbReference type="InterPro" id="IPR008274">
    <property type="entry name" value="AldOxase/xan_DH_MoCoBD1"/>
</dbReference>
<dbReference type="Pfam" id="PF02738">
    <property type="entry name" value="MoCoBD_1"/>
    <property type="match status" value="1"/>
</dbReference>
<dbReference type="Proteomes" id="UP001565474">
    <property type="component" value="Unassembled WGS sequence"/>
</dbReference>
<dbReference type="SMART" id="SM01008">
    <property type="entry name" value="Ald_Xan_dh_C"/>
    <property type="match status" value="1"/>
</dbReference>
<dbReference type="InterPro" id="IPR052516">
    <property type="entry name" value="N-heterocyclic_Hydroxylase"/>
</dbReference>
<dbReference type="SUPFAM" id="SSF54665">
    <property type="entry name" value="CO dehydrogenase molybdoprotein N-domain-like"/>
    <property type="match status" value="1"/>
</dbReference>
<dbReference type="SUPFAM" id="SSF56003">
    <property type="entry name" value="Molybdenum cofactor-binding domain"/>
    <property type="match status" value="1"/>
</dbReference>
<dbReference type="EMBL" id="JBGBZN010000002">
    <property type="protein sequence ID" value="MEY9470089.1"/>
    <property type="molecule type" value="Genomic_DNA"/>
</dbReference>
<dbReference type="Pfam" id="PF20256">
    <property type="entry name" value="MoCoBD_2"/>
    <property type="match status" value="1"/>
</dbReference>
<reference evidence="2 3" key="1">
    <citation type="submission" date="2024-07" db="EMBL/GenBank/DDBJ databases">
        <title>Genomic Encyclopedia of Type Strains, Phase V (KMG-V): Genome sequencing to study the core and pangenomes of soil and plant-associated prokaryotes.</title>
        <authorList>
            <person name="Whitman W."/>
        </authorList>
    </citation>
    <scope>NUCLEOTIDE SEQUENCE [LARGE SCALE GENOMIC DNA]</scope>
    <source>
        <strain evidence="2 3">USDA 222</strain>
    </source>
</reference>
<dbReference type="Gene3D" id="3.90.1170.50">
    <property type="entry name" value="Aldehyde oxidase/xanthine dehydrogenase, a/b hammerhead"/>
    <property type="match status" value="1"/>
</dbReference>